<feature type="transmembrane region" description="Helical" evidence="1">
    <location>
        <begin position="169"/>
        <end position="190"/>
    </location>
</feature>
<dbReference type="RefSeq" id="WP_109721328.1">
    <property type="nucleotide sequence ID" value="NZ_QEQK01000016.1"/>
</dbReference>
<dbReference type="AlphaFoldDB" id="A0A383XQJ0"/>
<accession>A0A383XQJ0</accession>
<feature type="transmembrane region" description="Helical" evidence="1">
    <location>
        <begin position="12"/>
        <end position="37"/>
    </location>
</feature>
<comment type="caution">
    <text evidence="2">The sequence shown here is derived from an EMBL/GenBank/DDBJ whole genome shotgun (WGS) entry which is preliminary data.</text>
</comment>
<gene>
    <name evidence="2" type="ORF">DEH80_14975</name>
</gene>
<keyword evidence="3" id="KW-1185">Reference proteome</keyword>
<proteinExistence type="predicted"/>
<dbReference type="OrthoDB" id="9180406at2"/>
<organism evidence="2 3">
    <name type="scientific">Abyssibacter profundi</name>
    <dbReference type="NCBI Taxonomy" id="2182787"/>
    <lineage>
        <taxon>Bacteria</taxon>
        <taxon>Pseudomonadati</taxon>
        <taxon>Pseudomonadota</taxon>
        <taxon>Gammaproteobacteria</taxon>
        <taxon>Chromatiales</taxon>
        <taxon>Oceanococcaceae</taxon>
        <taxon>Abyssibacter</taxon>
    </lineage>
</organism>
<keyword evidence="1" id="KW-1133">Transmembrane helix</keyword>
<evidence type="ECO:0000256" key="1">
    <source>
        <dbReference type="SAM" id="Phobius"/>
    </source>
</evidence>
<protein>
    <recommendedName>
        <fullName evidence="4">DUF998 domain-containing protein</fullName>
    </recommendedName>
</protein>
<reference evidence="2 3" key="1">
    <citation type="submission" date="2018-05" db="EMBL/GenBank/DDBJ databases">
        <title>Abyssibacter profundi OUC007T gen. nov., sp. nov, a marine bacterium isolated from seawater of the Mariana Trench.</title>
        <authorList>
            <person name="Zhou S."/>
        </authorList>
    </citation>
    <scope>NUCLEOTIDE SEQUENCE [LARGE SCALE GENOMIC DNA]</scope>
    <source>
        <strain evidence="2 3">OUC007</strain>
    </source>
</reference>
<feature type="transmembrane region" description="Helical" evidence="1">
    <location>
        <begin position="202"/>
        <end position="219"/>
    </location>
</feature>
<evidence type="ECO:0000313" key="2">
    <source>
        <dbReference type="EMBL" id="PWN54894.1"/>
    </source>
</evidence>
<dbReference type="EMBL" id="QEQK01000016">
    <property type="protein sequence ID" value="PWN54894.1"/>
    <property type="molecule type" value="Genomic_DNA"/>
</dbReference>
<evidence type="ECO:0000313" key="3">
    <source>
        <dbReference type="Proteomes" id="UP000251800"/>
    </source>
</evidence>
<keyword evidence="1" id="KW-0472">Membrane</keyword>
<feature type="transmembrane region" description="Helical" evidence="1">
    <location>
        <begin position="137"/>
        <end position="157"/>
    </location>
</feature>
<dbReference type="Proteomes" id="UP000251800">
    <property type="component" value="Unassembled WGS sequence"/>
</dbReference>
<name>A0A383XQJ0_9GAMM</name>
<evidence type="ECO:0008006" key="4">
    <source>
        <dbReference type="Google" id="ProtNLM"/>
    </source>
</evidence>
<feature type="transmembrane region" description="Helical" evidence="1">
    <location>
        <begin position="66"/>
        <end position="90"/>
    </location>
</feature>
<keyword evidence="1" id="KW-0812">Transmembrane</keyword>
<sequence>MWSSGSTASHGLPVWPLAWACGVVPALAVVACTMLSMHQGLVPSCVPFVDGCTTVSATGRHGAPYFIFKALVIPGGVLLMAFWLIAGLWCLHLQRRLASIALLGAGIGGGLFLILYATFLGSDGLWYDWLRRFGARMFFALTAFAQLLLTAAAWHGLAQSRRPQALHGMLWLCLLQLIIGVTSLPAPWLLENPDAVQNIVEWNYGLAMLLFFPAAGQLMHRQGLRMQIALSPGAR</sequence>
<feature type="transmembrane region" description="Helical" evidence="1">
    <location>
        <begin position="97"/>
        <end position="117"/>
    </location>
</feature>